<gene>
    <name evidence="3" type="ORF">J7I42_30835</name>
</gene>
<comment type="similarity">
    <text evidence="1">Belongs to the TonB-dependent receptor family.</text>
</comment>
<dbReference type="InterPro" id="IPR008969">
    <property type="entry name" value="CarboxyPept-like_regulatory"/>
</dbReference>
<dbReference type="SUPFAM" id="SSF56935">
    <property type="entry name" value="Porins"/>
    <property type="match status" value="1"/>
</dbReference>
<dbReference type="InterPro" id="IPR023997">
    <property type="entry name" value="TonB-dep_OMP_SusC/RagA_CS"/>
</dbReference>
<evidence type="ECO:0000256" key="1">
    <source>
        <dbReference type="PROSITE-ProRule" id="PRU01360"/>
    </source>
</evidence>
<dbReference type="InterPro" id="IPR012910">
    <property type="entry name" value="Plug_dom"/>
</dbReference>
<dbReference type="Pfam" id="PF13715">
    <property type="entry name" value="CarbopepD_reg_2"/>
    <property type="match status" value="1"/>
</dbReference>
<dbReference type="EMBL" id="JAGHKO010000017">
    <property type="protein sequence ID" value="MBO9204725.1"/>
    <property type="molecule type" value="Genomic_DNA"/>
</dbReference>
<dbReference type="Gene3D" id="2.170.130.10">
    <property type="entry name" value="TonB-dependent receptor, plug domain"/>
    <property type="match status" value="1"/>
</dbReference>
<feature type="domain" description="TonB-dependent receptor plug" evidence="2">
    <location>
        <begin position="198"/>
        <end position="302"/>
    </location>
</feature>
<keyword evidence="1" id="KW-1134">Transmembrane beta strand</keyword>
<dbReference type="PROSITE" id="PS52016">
    <property type="entry name" value="TONB_DEPENDENT_REC_3"/>
    <property type="match status" value="1"/>
</dbReference>
<dbReference type="InterPro" id="IPR039426">
    <property type="entry name" value="TonB-dep_rcpt-like"/>
</dbReference>
<organism evidence="3 4">
    <name type="scientific">Niastella soli</name>
    <dbReference type="NCBI Taxonomy" id="2821487"/>
    <lineage>
        <taxon>Bacteria</taxon>
        <taxon>Pseudomonadati</taxon>
        <taxon>Bacteroidota</taxon>
        <taxon>Chitinophagia</taxon>
        <taxon>Chitinophagales</taxon>
        <taxon>Chitinophagaceae</taxon>
        <taxon>Niastella</taxon>
    </lineage>
</organism>
<dbReference type="Pfam" id="PF07715">
    <property type="entry name" value="Plug"/>
    <property type="match status" value="1"/>
</dbReference>
<evidence type="ECO:0000313" key="4">
    <source>
        <dbReference type="Proteomes" id="UP000677244"/>
    </source>
</evidence>
<dbReference type="SUPFAM" id="SSF49464">
    <property type="entry name" value="Carboxypeptidase regulatory domain-like"/>
    <property type="match status" value="1"/>
</dbReference>
<dbReference type="Gene3D" id="2.60.40.1120">
    <property type="entry name" value="Carboxypeptidase-like, regulatory domain"/>
    <property type="match status" value="1"/>
</dbReference>
<accession>A0ABS3Z3K8</accession>
<dbReference type="Proteomes" id="UP000677244">
    <property type="component" value="Unassembled WGS sequence"/>
</dbReference>
<evidence type="ECO:0000313" key="3">
    <source>
        <dbReference type="EMBL" id="MBO9204725.1"/>
    </source>
</evidence>
<dbReference type="NCBIfam" id="TIGR04056">
    <property type="entry name" value="OMP_RagA_SusC"/>
    <property type="match status" value="1"/>
</dbReference>
<proteinExistence type="inferred from homology"/>
<keyword evidence="1" id="KW-0813">Transport</keyword>
<dbReference type="RefSeq" id="WP_209143582.1">
    <property type="nucleotide sequence ID" value="NZ_JAGHKO010000017.1"/>
</dbReference>
<comment type="subcellular location">
    <subcellularLocation>
        <location evidence="1">Cell outer membrane</location>
        <topology evidence="1">Multi-pass membrane protein</topology>
    </subcellularLocation>
</comment>
<dbReference type="InterPro" id="IPR023996">
    <property type="entry name" value="TonB-dep_OMP_SusC/RagA"/>
</dbReference>
<keyword evidence="1" id="KW-0812">Transmembrane</keyword>
<evidence type="ECO:0000259" key="2">
    <source>
        <dbReference type="Pfam" id="PF07715"/>
    </source>
</evidence>
<comment type="caution">
    <text evidence="3">The sequence shown here is derived from an EMBL/GenBank/DDBJ whole genome shotgun (WGS) entry which is preliminary data.</text>
</comment>
<dbReference type="NCBIfam" id="TIGR04057">
    <property type="entry name" value="SusC_RagA_signa"/>
    <property type="match status" value="1"/>
</dbReference>
<name>A0ABS3Z3K8_9BACT</name>
<protein>
    <submittedName>
        <fullName evidence="3">TonB-dependent receptor</fullName>
    </submittedName>
</protein>
<reference evidence="3 4" key="1">
    <citation type="submission" date="2021-03" db="EMBL/GenBank/DDBJ databases">
        <title>Assistant Professor.</title>
        <authorList>
            <person name="Huq M.A."/>
        </authorList>
    </citation>
    <scope>NUCLEOTIDE SEQUENCE [LARGE SCALE GENOMIC DNA]</scope>
    <source>
        <strain evidence="3 4">MAH-29</strain>
    </source>
</reference>
<keyword evidence="3" id="KW-0675">Receptor</keyword>
<sequence length="1122" mass="123926">MKLTTALLIIGCLHASAKGLSQEEKVTLTLKNASIPQLFKSIEKVTDYRFAYSNDILPRDFLVTISVKETPVSSVLRSALIESGLRFNLIDNEVIVISKDLNAVVSIPISGTVTNEAGTPMQGVSVIVKGFTSIGTVTNEKGFYRLEAPDGATTLVFSSIDMQTTEVSINSRATIDVVLKKNVIEQEEVVVIGYGTQKKKDLTGSISTVDPKMLSKIATNDVLKAIQGQVAGVSVTSGGQPGAAPAIKIRGIGNFSNNSPLFIIDGVQAPVNDLVIADVESIQVLKDGSAAAIYGSRAANGVIIITTKRGKTGKFKLDYNGYYGVQNIVKRYDVTNTQQYQQLVNEASANAEPAQVIKPANDPASPLFVKNVNTDWQKEAFKTGNIQEHTIGISGGSDAAKYYVSINYFDHAGTVAGKGPTYKRYSFRINTDFKEGRFRFGESFNYAKIDQRFMTFLHTGNILGYIVNAIPSLPVYDTTTRDGYSSSSQTIHGSYTANPIGFNNVLDSKTDRFRFIGNAYGEYEFAKWLKYKISLSYERTDWRDFYFEPVHDLGWFYVNNIAKMNDWRGSGNTGTIENTLTFDKVFGQHSLNVLAGQSVLESNLSRSFGHAEGFTQPYLPVLSNGTSGITATGDEYKSRLSSYFGRVNYIYDDKYLLTATIRRDGSSRFAPGNRWGNYPSLAVAWKLHNEHFLQAALPSFVNQLKLRASYGELGNQEIRDYQYQAFVNRYAHAVFGNQLALGATQTLFPSPDIKWESMISRNIGIDLEMFKKLTFSAEYFRNTGKDILLQVLIPGSTGVYPGEYPYINGASTQNSGFEFQLGYADKKGSFNYNINANISTLKNKVLSLGYGNNPIYGYGSLTKTEVGREVGELYGWVIDGIFQSKSEIDALNAKSPIKRYQEELTRPGDYRFKDINGRDANGKLTGTPDGKIDDDDRTYLGSAIPNLYYGFNAAVSYKQFDLSIVGQGVSGNKIFNSIRAGIESGAGWDNYGTRLLDRWTPSHTNTDVPRVVMFDPNKNGRASSRWLENGSFFRITTLQAGYTLPQHMLQKAHLSNLRIYVTAQNLVTFAEYTGFDPDFANNNGLFDRAIDNGSYPNRPFTANEAGGLPNPRSFLFGLQVGL</sequence>
<keyword evidence="4" id="KW-1185">Reference proteome</keyword>
<keyword evidence="1" id="KW-0472">Membrane</keyword>
<dbReference type="InterPro" id="IPR037066">
    <property type="entry name" value="Plug_dom_sf"/>
</dbReference>
<keyword evidence="1" id="KW-0998">Cell outer membrane</keyword>